<name>A0A9W5YTI2_9EURO</name>
<dbReference type="GO" id="GO:0005737">
    <property type="term" value="C:cytoplasm"/>
    <property type="evidence" value="ECO:0007669"/>
    <property type="project" value="TreeGrafter"/>
</dbReference>
<proteinExistence type="predicted"/>
<dbReference type="GO" id="GO:0016787">
    <property type="term" value="F:hydrolase activity"/>
    <property type="evidence" value="ECO:0007669"/>
    <property type="project" value="UniProtKB-KW"/>
</dbReference>
<dbReference type="GO" id="GO:0019748">
    <property type="term" value="P:secondary metabolic process"/>
    <property type="evidence" value="ECO:0007669"/>
    <property type="project" value="TreeGrafter"/>
</dbReference>
<dbReference type="AlphaFoldDB" id="A0A9W5YTI2"/>
<feature type="domain" description="Serine hydrolase" evidence="2">
    <location>
        <begin position="427"/>
        <end position="651"/>
    </location>
</feature>
<reference evidence="3" key="1">
    <citation type="submission" date="2022-07" db="EMBL/GenBank/DDBJ databases">
        <title>Taxonomy of Aspergillus series Nigri: significant species reduction supported by multi-species coalescent approaches.</title>
        <authorList>
            <person name="Bian C."/>
            <person name="Kusuya Y."/>
            <person name="Sklenar F."/>
            <person name="D'hooge E."/>
            <person name="Yaguchi T."/>
            <person name="Takahashi H."/>
            <person name="Hubka V."/>
        </authorList>
    </citation>
    <scope>NUCLEOTIDE SEQUENCE</scope>
    <source>
        <strain evidence="3">CBS 733.88</strain>
    </source>
</reference>
<evidence type="ECO:0000259" key="2">
    <source>
        <dbReference type="Pfam" id="PF03959"/>
    </source>
</evidence>
<dbReference type="EMBL" id="BROQ01000070">
    <property type="protein sequence ID" value="GKZ23635.1"/>
    <property type="molecule type" value="Genomic_DNA"/>
</dbReference>
<protein>
    <recommendedName>
        <fullName evidence="2">Serine hydrolase domain-containing protein</fullName>
    </recommendedName>
</protein>
<dbReference type="Pfam" id="PF03959">
    <property type="entry name" value="FSH1"/>
    <property type="match status" value="1"/>
</dbReference>
<dbReference type="Gene3D" id="3.40.50.1820">
    <property type="entry name" value="alpha/beta hydrolase"/>
    <property type="match status" value="1"/>
</dbReference>
<evidence type="ECO:0000313" key="3">
    <source>
        <dbReference type="EMBL" id="GKZ23635.1"/>
    </source>
</evidence>
<keyword evidence="1" id="KW-0378">Hydrolase</keyword>
<evidence type="ECO:0000313" key="4">
    <source>
        <dbReference type="Proteomes" id="UP001143548"/>
    </source>
</evidence>
<dbReference type="InterPro" id="IPR005645">
    <property type="entry name" value="FSH-like_dom"/>
</dbReference>
<dbReference type="PANTHER" id="PTHR48070">
    <property type="entry name" value="ESTERASE OVCA2"/>
    <property type="match status" value="1"/>
</dbReference>
<organism evidence="3 4">
    <name type="scientific">Aspergillus brasiliensis</name>
    <dbReference type="NCBI Taxonomy" id="319629"/>
    <lineage>
        <taxon>Eukaryota</taxon>
        <taxon>Fungi</taxon>
        <taxon>Dikarya</taxon>
        <taxon>Ascomycota</taxon>
        <taxon>Pezizomycotina</taxon>
        <taxon>Eurotiomycetes</taxon>
        <taxon>Eurotiomycetidae</taxon>
        <taxon>Eurotiales</taxon>
        <taxon>Aspergillaceae</taxon>
        <taxon>Aspergillus</taxon>
        <taxon>Aspergillus subgen. Circumdati</taxon>
    </lineage>
</organism>
<dbReference type="InterPro" id="IPR050593">
    <property type="entry name" value="LovG"/>
</dbReference>
<comment type="caution">
    <text evidence="3">The sequence shown here is derived from an EMBL/GenBank/DDBJ whole genome shotgun (WGS) entry which is preliminary data.</text>
</comment>
<dbReference type="InterPro" id="IPR029058">
    <property type="entry name" value="AB_hydrolase_fold"/>
</dbReference>
<dbReference type="PANTHER" id="PTHR48070:SF6">
    <property type="entry name" value="ESTERASE OVCA2"/>
    <property type="match status" value="1"/>
</dbReference>
<dbReference type="SUPFAM" id="SSF53474">
    <property type="entry name" value="alpha/beta-Hydrolases"/>
    <property type="match status" value="1"/>
</dbReference>
<evidence type="ECO:0000256" key="1">
    <source>
        <dbReference type="ARBA" id="ARBA00022801"/>
    </source>
</evidence>
<accession>A0A9W5YTI2</accession>
<dbReference type="CDD" id="cd12148">
    <property type="entry name" value="fungal_TF_MHR"/>
    <property type="match status" value="1"/>
</dbReference>
<dbReference type="Proteomes" id="UP001143548">
    <property type="component" value="Unassembled WGS sequence"/>
</dbReference>
<sequence length="662" mass="74311">MTERDIFYTTYWEGSCLPALHPIFHFATSLAADHPILNDALLALSACNIGRLHAERRTASLGSMCPLSPSLIHQTRSHLYYSSAIQKLTIMQSQDFRQHSTTILIVLVLFAHLEQAMGNFQGFYCHVRGMMNLLEWHEGVKDAAIKSLLASWMQIRYVVWWARAYFSSLEVCQNLPSIPLPASLLDVPQTLHERRVKVLSIMCESHRLNCNAVLQHFRDFRSVDTCFSDVSEHYAYCTALLHHEAAKLDAWVLQLPPSEQPIYELNDAHNTTIRFQSHDAALNYAYYVVARAMQCTGVLRLLHDSETTHDGQCDEEEYWVQTLVRIAQWSDMQTSVTKNSYTIGFSGLLLAGILRCQSLSIGLEIQDWLQTLINLQPTEEGAFPIYQTFNVVKIINQQRAIGRDIFAVTQPVDDGGGTPKITGYNSYTETGESFRAEVQGLEKALMEAFPAAPAPGYHPDYPDGVELVYPDGTWRLKPTDWDHYIPGTDPGFGWFYKVNDDDEFPGLLDGLQKLGDIMRTQGPFTGVIGFSQGGFMTGLITSLVEPGRKSVFEKTEVESGGISYPKSFDGVDPIKFSISCCGFAGLNLRYKAFYVPKISGPMLHLNGQFDDTVYFKRSRSLIDATTGVEEDKVLVHPGGHSVPTSKLYTDAMVMFIKRKLSS</sequence>
<gene>
    <name evidence="3" type="ORF">AbraCBS73388_010205</name>
</gene>
<dbReference type="GO" id="GO:0005634">
    <property type="term" value="C:nucleus"/>
    <property type="evidence" value="ECO:0007669"/>
    <property type="project" value="TreeGrafter"/>
</dbReference>